<dbReference type="AlphaFoldDB" id="A0A076FH20"/>
<sequence length="151" mass="17583">MSENLLDKLYRENITVASINKRILAYSVDEIIVSVLFLIVYWDSLMSVSGDVEKLVLMVSNLFFQITLLRVVYHTFFTWYYGATLGKMMFKIICIDTVMLSKPTLSASFLRATIRIFSEWCFYLGYVWALGNPCRQTWHDKLARTVVCNAY</sequence>
<evidence type="ECO:0000256" key="5">
    <source>
        <dbReference type="ARBA" id="ARBA00023136"/>
    </source>
</evidence>
<dbReference type="RefSeq" id="WP_038454755.1">
    <property type="nucleotide sequence ID" value="NZ_CP009043.1"/>
</dbReference>
<keyword evidence="2" id="KW-1003">Cell membrane</keyword>
<dbReference type="PANTHER" id="PTHR36115:SF4">
    <property type="entry name" value="MEMBRANE PROTEIN"/>
    <property type="match status" value="1"/>
</dbReference>
<dbReference type="KEGG" id="caj:CIG1485E_1286"/>
<proteinExistence type="predicted"/>
<evidence type="ECO:0000259" key="7">
    <source>
        <dbReference type="Pfam" id="PF06271"/>
    </source>
</evidence>
<feature type="transmembrane region" description="Helical" evidence="6">
    <location>
        <begin position="62"/>
        <end position="82"/>
    </location>
</feature>
<feature type="transmembrane region" description="Helical" evidence="6">
    <location>
        <begin position="23"/>
        <end position="42"/>
    </location>
</feature>
<keyword evidence="9" id="KW-1185">Reference proteome</keyword>
<feature type="domain" description="RDD" evidence="7">
    <location>
        <begin position="16"/>
        <end position="143"/>
    </location>
</feature>
<evidence type="ECO:0000256" key="3">
    <source>
        <dbReference type="ARBA" id="ARBA00022692"/>
    </source>
</evidence>
<dbReference type="HOGENOM" id="CLU_053152_5_0_7"/>
<reference evidence="9" key="1">
    <citation type="journal article" date="2014" name="Genome Announc.">
        <title>Complete Genome Sequence of Campylobacter iguaniorum Strain 1485ET, Isolated from a Bearded Dragon (Pogona vitticeps).</title>
        <authorList>
            <person name="Gilbert M.J."/>
            <person name="Miller W.G."/>
            <person name="Yee E."/>
            <person name="Kik M."/>
            <person name="Wagenaar J.A."/>
            <person name="Duim B."/>
        </authorList>
    </citation>
    <scope>NUCLEOTIDE SEQUENCE [LARGE SCALE GENOMIC DNA]</scope>
    <source>
        <strain evidence="9">1485E</strain>
    </source>
</reference>
<accession>A0A076FH20</accession>
<evidence type="ECO:0000256" key="4">
    <source>
        <dbReference type="ARBA" id="ARBA00022989"/>
    </source>
</evidence>
<gene>
    <name evidence="8" type="ORF">CIG1485E_1286</name>
</gene>
<dbReference type="STRING" id="1244531.CIG2463D_1419"/>
<evidence type="ECO:0000256" key="2">
    <source>
        <dbReference type="ARBA" id="ARBA00022475"/>
    </source>
</evidence>
<evidence type="ECO:0000256" key="1">
    <source>
        <dbReference type="ARBA" id="ARBA00004651"/>
    </source>
</evidence>
<keyword evidence="3 6" id="KW-0812">Transmembrane</keyword>
<evidence type="ECO:0000313" key="9">
    <source>
        <dbReference type="Proteomes" id="UP000028486"/>
    </source>
</evidence>
<evidence type="ECO:0000313" key="8">
    <source>
        <dbReference type="EMBL" id="AII15119.1"/>
    </source>
</evidence>
<keyword evidence="5 6" id="KW-0472">Membrane</keyword>
<keyword evidence="4 6" id="KW-1133">Transmembrane helix</keyword>
<dbReference type="InterPro" id="IPR051791">
    <property type="entry name" value="Pra-immunoreactive"/>
</dbReference>
<protein>
    <recommendedName>
        <fullName evidence="7">RDD domain-containing protein</fullName>
    </recommendedName>
</protein>
<dbReference type="InterPro" id="IPR010432">
    <property type="entry name" value="RDD"/>
</dbReference>
<evidence type="ECO:0000256" key="6">
    <source>
        <dbReference type="SAM" id="Phobius"/>
    </source>
</evidence>
<dbReference type="EMBL" id="CP009043">
    <property type="protein sequence ID" value="AII15119.1"/>
    <property type="molecule type" value="Genomic_DNA"/>
</dbReference>
<dbReference type="OrthoDB" id="5358104at2"/>
<dbReference type="Pfam" id="PF06271">
    <property type="entry name" value="RDD"/>
    <property type="match status" value="1"/>
</dbReference>
<dbReference type="Proteomes" id="UP000028486">
    <property type="component" value="Chromosome"/>
</dbReference>
<comment type="subcellular location">
    <subcellularLocation>
        <location evidence="1">Cell membrane</location>
        <topology evidence="1">Multi-pass membrane protein</topology>
    </subcellularLocation>
</comment>
<dbReference type="eggNOG" id="COG1714">
    <property type="taxonomic scope" value="Bacteria"/>
</dbReference>
<organism evidence="8 9">
    <name type="scientific">Campylobacter iguaniorum</name>
    <dbReference type="NCBI Taxonomy" id="1244531"/>
    <lineage>
        <taxon>Bacteria</taxon>
        <taxon>Pseudomonadati</taxon>
        <taxon>Campylobacterota</taxon>
        <taxon>Epsilonproteobacteria</taxon>
        <taxon>Campylobacterales</taxon>
        <taxon>Campylobacteraceae</taxon>
        <taxon>Campylobacter</taxon>
    </lineage>
</organism>
<dbReference type="PANTHER" id="PTHR36115">
    <property type="entry name" value="PROLINE-RICH ANTIGEN HOMOLOG-RELATED"/>
    <property type="match status" value="1"/>
</dbReference>
<dbReference type="GO" id="GO:0005886">
    <property type="term" value="C:plasma membrane"/>
    <property type="evidence" value="ECO:0007669"/>
    <property type="project" value="UniProtKB-SubCell"/>
</dbReference>
<name>A0A076FH20_9BACT</name>